<evidence type="ECO:0000313" key="3">
    <source>
        <dbReference type="Proteomes" id="UP000268652"/>
    </source>
</evidence>
<dbReference type="Proteomes" id="UP000268652">
    <property type="component" value="Unassembled WGS sequence"/>
</dbReference>
<dbReference type="Proteomes" id="UP000275024">
    <property type="component" value="Unassembled WGS sequence"/>
</dbReference>
<evidence type="ECO:0000313" key="2">
    <source>
        <dbReference type="EMBL" id="RKN25977.1"/>
    </source>
</evidence>
<dbReference type="InterPro" id="IPR004155">
    <property type="entry name" value="PBS_lyase_HEAT"/>
</dbReference>
<reference evidence="3 4" key="1">
    <citation type="submission" date="2018-09" db="EMBL/GenBank/DDBJ databases">
        <title>Streptomyces sp. nov. DS1-2, an endophytic actinomycete isolated from roots of Dendrobium scabrilingue.</title>
        <authorList>
            <person name="Kuncharoen N."/>
            <person name="Kudo T."/>
            <person name="Ohkuma M."/>
            <person name="Yuki M."/>
            <person name="Tanasupawat S."/>
        </authorList>
    </citation>
    <scope>NUCLEOTIDE SEQUENCE [LARGE SCALE GENOMIC DNA]</scope>
    <source>
        <strain evidence="1 4">AZ1-7</strain>
        <strain evidence="2 3">DS1-2</strain>
    </source>
</reference>
<proteinExistence type="predicted"/>
<organism evidence="1 4">
    <name type="scientific">Streptomyces radicis</name>
    <dbReference type="NCBI Taxonomy" id="1750517"/>
    <lineage>
        <taxon>Bacteria</taxon>
        <taxon>Bacillati</taxon>
        <taxon>Actinomycetota</taxon>
        <taxon>Actinomycetes</taxon>
        <taxon>Kitasatosporales</taxon>
        <taxon>Streptomycetaceae</taxon>
        <taxon>Streptomyces</taxon>
    </lineage>
</organism>
<gene>
    <name evidence="2" type="ORF">D7318_07050</name>
    <name evidence="1" type="ORF">D7319_03430</name>
</gene>
<dbReference type="OrthoDB" id="3956686at2"/>
<evidence type="ECO:0000313" key="1">
    <source>
        <dbReference type="EMBL" id="RKN11971.1"/>
    </source>
</evidence>
<accession>A0A3A9WF86</accession>
<keyword evidence="3" id="KW-1185">Reference proteome</keyword>
<sequence length="416" mass="45089">MTERVEDLIEQLGSWRTGDVVDQSPRERVLAELSTQGPHVVPVLIKRLRTLVTASAQHRDQVSRVPAAADDAADDGAGLKQGIIEALHRIGDQQAGPVLTASLVDPACRWAAARALKDVRDDDAVGPLLDALARAQPNGSLIWDIADTLRSYPVPRAVIERRLQAEKSQQGQQNLNGLLAVLSHEGDGAVAEGLHAALSPHTDVRLKSVEELAGSGKGEGEGETREALTLLALDKAPPVSLRAVQALGDPPPQDLVLSAIGLAARAERPARDLQLISRTRHFVRNHPAGIPAVLAALEGAPELPTAEVHIVLEILSPLNVDLTPEHPIRLLRALHGLAARPDYEIRHRSLAVLRGGDLLFTLMAEDAPVSVEARTIFDSFAEPSDIARFERFTHTRPKQPGMGPTWQQRLNLFRRR</sequence>
<name>A0A3A9WF86_9ACTN</name>
<protein>
    <submittedName>
        <fullName evidence="1">HEAT repeat domain-containing protein</fullName>
    </submittedName>
</protein>
<dbReference type="AlphaFoldDB" id="A0A3A9WF86"/>
<dbReference type="InterPro" id="IPR011989">
    <property type="entry name" value="ARM-like"/>
</dbReference>
<dbReference type="Gene3D" id="1.25.10.10">
    <property type="entry name" value="Leucine-rich Repeat Variant"/>
    <property type="match status" value="1"/>
</dbReference>
<dbReference type="SMART" id="SM00567">
    <property type="entry name" value="EZ_HEAT"/>
    <property type="match status" value="2"/>
</dbReference>
<dbReference type="EMBL" id="RBDX01000002">
    <property type="protein sequence ID" value="RKN11971.1"/>
    <property type="molecule type" value="Genomic_DNA"/>
</dbReference>
<dbReference type="EMBL" id="RBDY01000003">
    <property type="protein sequence ID" value="RKN25977.1"/>
    <property type="molecule type" value="Genomic_DNA"/>
</dbReference>
<dbReference type="RefSeq" id="WP_120695988.1">
    <property type="nucleotide sequence ID" value="NZ_RBDX01000002.1"/>
</dbReference>
<evidence type="ECO:0000313" key="4">
    <source>
        <dbReference type="Proteomes" id="UP000275024"/>
    </source>
</evidence>
<comment type="caution">
    <text evidence="1">The sequence shown here is derived from an EMBL/GenBank/DDBJ whole genome shotgun (WGS) entry which is preliminary data.</text>
</comment>
<dbReference type="Pfam" id="PF03130">
    <property type="entry name" value="HEAT_PBS"/>
    <property type="match status" value="1"/>
</dbReference>